<reference evidence="7" key="3">
    <citation type="submission" date="2015-06" db="UniProtKB">
        <authorList>
            <consortium name="EnsemblMetazoa"/>
        </authorList>
    </citation>
    <scope>IDENTIFICATION</scope>
</reference>
<keyword evidence="3 4" id="KW-0472">Membrane</keyword>
<evidence type="ECO:0000256" key="1">
    <source>
        <dbReference type="ARBA" id="ARBA00022692"/>
    </source>
</evidence>
<accession>R7U999</accession>
<proteinExistence type="inferred from homology"/>
<evidence type="ECO:0000313" key="8">
    <source>
        <dbReference type="Proteomes" id="UP000014760"/>
    </source>
</evidence>
<evidence type="ECO:0000313" key="6">
    <source>
        <dbReference type="EMBL" id="ELT99710.1"/>
    </source>
</evidence>
<evidence type="ECO:0000256" key="4">
    <source>
        <dbReference type="RuleBase" id="RU367022"/>
    </source>
</evidence>
<dbReference type="Proteomes" id="UP000014760">
    <property type="component" value="Unassembled WGS sequence"/>
</dbReference>
<dbReference type="EnsemblMetazoa" id="CapteT218746">
    <property type="protein sequence ID" value="CapteP218746"/>
    <property type="gene ID" value="CapteG218746"/>
</dbReference>
<feature type="transmembrane region" description="Helical" evidence="4">
    <location>
        <begin position="20"/>
        <end position="45"/>
    </location>
</feature>
<name>R7U999_CAPTE</name>
<dbReference type="AlphaFoldDB" id="R7U999"/>
<dbReference type="GO" id="GO:0005375">
    <property type="term" value="F:copper ion transmembrane transporter activity"/>
    <property type="evidence" value="ECO:0007669"/>
    <property type="project" value="UniProtKB-UniRule"/>
</dbReference>
<keyword evidence="8" id="KW-1185">Reference proteome</keyword>
<dbReference type="OMA" id="MMPMHFF"/>
<keyword evidence="4" id="KW-0187">Copper transport</keyword>
<organism evidence="6">
    <name type="scientific">Capitella teleta</name>
    <name type="common">Polychaete worm</name>
    <dbReference type="NCBI Taxonomy" id="283909"/>
    <lineage>
        <taxon>Eukaryota</taxon>
        <taxon>Metazoa</taxon>
        <taxon>Spiralia</taxon>
        <taxon>Lophotrochozoa</taxon>
        <taxon>Annelida</taxon>
        <taxon>Polychaeta</taxon>
        <taxon>Sedentaria</taxon>
        <taxon>Scolecida</taxon>
        <taxon>Capitellidae</taxon>
        <taxon>Capitella</taxon>
    </lineage>
</organism>
<comment type="subcellular location">
    <subcellularLocation>
        <location evidence="4">Membrane</location>
        <topology evidence="4">Multi-pass membrane protein</topology>
    </subcellularLocation>
</comment>
<dbReference type="PANTHER" id="PTHR12483">
    <property type="entry name" value="SOLUTE CARRIER FAMILY 31 COPPER TRANSPORTERS"/>
    <property type="match status" value="1"/>
</dbReference>
<feature type="compositionally biased region" description="Basic and acidic residues" evidence="5">
    <location>
        <begin position="157"/>
        <end position="175"/>
    </location>
</feature>
<dbReference type="EMBL" id="KB306576">
    <property type="protein sequence ID" value="ELT99710.1"/>
    <property type="molecule type" value="Genomic_DNA"/>
</dbReference>
<protein>
    <recommendedName>
        <fullName evidence="4">Copper transport protein</fullName>
    </recommendedName>
</protein>
<keyword evidence="4" id="KW-0186">Copper</keyword>
<dbReference type="PANTHER" id="PTHR12483:SF115">
    <property type="entry name" value="COPPER TRANSPORT PROTEIN"/>
    <property type="match status" value="1"/>
</dbReference>
<evidence type="ECO:0000313" key="7">
    <source>
        <dbReference type="EnsemblMetazoa" id="CapteP218746"/>
    </source>
</evidence>
<keyword evidence="1 4" id="KW-0812">Transmembrane</keyword>
<gene>
    <name evidence="6" type="ORF">CAPTEDRAFT_218746</name>
</gene>
<reference evidence="6 8" key="2">
    <citation type="journal article" date="2013" name="Nature">
        <title>Insights into bilaterian evolution from three spiralian genomes.</title>
        <authorList>
            <person name="Simakov O."/>
            <person name="Marletaz F."/>
            <person name="Cho S.J."/>
            <person name="Edsinger-Gonzales E."/>
            <person name="Havlak P."/>
            <person name="Hellsten U."/>
            <person name="Kuo D.H."/>
            <person name="Larsson T."/>
            <person name="Lv J."/>
            <person name="Arendt D."/>
            <person name="Savage R."/>
            <person name="Osoegawa K."/>
            <person name="de Jong P."/>
            <person name="Grimwood J."/>
            <person name="Chapman J.A."/>
            <person name="Shapiro H."/>
            <person name="Aerts A."/>
            <person name="Otillar R.P."/>
            <person name="Terry A.Y."/>
            <person name="Boore J.L."/>
            <person name="Grigoriev I.V."/>
            <person name="Lindberg D.R."/>
            <person name="Seaver E.C."/>
            <person name="Weisblat D.A."/>
            <person name="Putnam N.H."/>
            <person name="Rokhsar D.S."/>
        </authorList>
    </citation>
    <scope>NUCLEOTIDE SEQUENCE</scope>
    <source>
        <strain evidence="6 8">I ESC-2004</strain>
    </source>
</reference>
<keyword evidence="4" id="KW-0813">Transport</keyword>
<keyword evidence="2 4" id="KW-1133">Transmembrane helix</keyword>
<dbReference type="GO" id="GO:0016020">
    <property type="term" value="C:membrane"/>
    <property type="evidence" value="ECO:0007669"/>
    <property type="project" value="UniProtKB-SubCell"/>
</dbReference>
<dbReference type="Pfam" id="PF04145">
    <property type="entry name" value="Ctr"/>
    <property type="match status" value="1"/>
</dbReference>
<keyword evidence="4" id="KW-0406">Ion transport</keyword>
<dbReference type="HOGENOM" id="CLU_079690_2_3_1"/>
<comment type="similarity">
    <text evidence="4">Belongs to the copper transporter (Ctr) (TC 1.A.56) family. SLC31A subfamily.</text>
</comment>
<feature type="transmembrane region" description="Helical" evidence="4">
    <location>
        <begin position="123"/>
        <end position="148"/>
    </location>
</feature>
<evidence type="ECO:0000256" key="5">
    <source>
        <dbReference type="SAM" id="MobiDB-lite"/>
    </source>
</evidence>
<evidence type="ECO:0000256" key="3">
    <source>
        <dbReference type="ARBA" id="ARBA00023136"/>
    </source>
</evidence>
<dbReference type="InterPro" id="IPR007274">
    <property type="entry name" value="Cop_transporter"/>
</dbReference>
<reference evidence="8" key="1">
    <citation type="submission" date="2012-12" db="EMBL/GenBank/DDBJ databases">
        <authorList>
            <person name="Hellsten U."/>
            <person name="Grimwood J."/>
            <person name="Chapman J.A."/>
            <person name="Shapiro H."/>
            <person name="Aerts A."/>
            <person name="Otillar R.P."/>
            <person name="Terry A.Y."/>
            <person name="Boore J.L."/>
            <person name="Simakov O."/>
            <person name="Marletaz F."/>
            <person name="Cho S.-J."/>
            <person name="Edsinger-Gonzales E."/>
            <person name="Havlak P."/>
            <person name="Kuo D.-H."/>
            <person name="Larsson T."/>
            <person name="Lv J."/>
            <person name="Arendt D."/>
            <person name="Savage R."/>
            <person name="Osoegawa K."/>
            <person name="de Jong P."/>
            <person name="Lindberg D.R."/>
            <person name="Seaver E.C."/>
            <person name="Weisblat D.A."/>
            <person name="Putnam N.H."/>
            <person name="Grigoriev I.V."/>
            <person name="Rokhsar D.S."/>
        </authorList>
    </citation>
    <scope>NUCLEOTIDE SEQUENCE</scope>
    <source>
        <strain evidence="8">I ESC-2004</strain>
    </source>
</reference>
<dbReference type="EMBL" id="AMQN01009906">
    <property type="status" value="NOT_ANNOTATED_CDS"/>
    <property type="molecule type" value="Genomic_DNA"/>
</dbReference>
<feature type="region of interest" description="Disordered" evidence="5">
    <location>
        <begin position="150"/>
        <end position="189"/>
    </location>
</feature>
<feature type="transmembrane region" description="Helical" evidence="4">
    <location>
        <begin position="97"/>
        <end position="117"/>
    </location>
</feature>
<dbReference type="OrthoDB" id="73901at2759"/>
<evidence type="ECO:0000256" key="2">
    <source>
        <dbReference type="ARBA" id="ARBA00022989"/>
    </source>
</evidence>
<sequence>MMAMSFFFGEELSDFLFSGWTTSSLSLFILSCMAIAVISAALELIKFCKELLHSKAKKNPLTYAQTEDPLDRSPLVQPLVIPSSEAHIRRRKIRYHIAESCMHVVRVLVAYVIMLAVMSYNAWMAIAVVVGSGFGYFLLGAAMTSLAVPQTEPSSHSCDRQVSREHQGAASHEPESEQAPAFAQAEVYT</sequence>